<proteinExistence type="predicted"/>
<protein>
    <recommendedName>
        <fullName evidence="4">Outer-membrane lipoprotein LolB</fullName>
    </recommendedName>
</protein>
<evidence type="ECO:0000313" key="3">
    <source>
        <dbReference type="Proteomes" id="UP000595197"/>
    </source>
</evidence>
<keyword evidence="3" id="KW-1185">Reference proteome</keyword>
<feature type="compositionally biased region" description="Basic and acidic residues" evidence="1">
    <location>
        <begin position="9"/>
        <end position="24"/>
    </location>
</feature>
<gene>
    <name evidence="2" type="ORF">IGS68_22425</name>
</gene>
<feature type="region of interest" description="Disordered" evidence="1">
    <location>
        <begin position="1"/>
        <end position="24"/>
    </location>
</feature>
<evidence type="ECO:0008006" key="4">
    <source>
        <dbReference type="Google" id="ProtNLM"/>
    </source>
</evidence>
<evidence type="ECO:0000313" key="2">
    <source>
        <dbReference type="EMBL" id="QQP92657.1"/>
    </source>
</evidence>
<reference evidence="2" key="1">
    <citation type="submission" date="2021-02" db="EMBL/GenBank/DDBJ databases">
        <title>Skermanella TT6 skin isolate.</title>
        <authorList>
            <person name="Lee K."/>
            <person name="Ganzorig M."/>
        </authorList>
    </citation>
    <scope>NUCLEOTIDE SEQUENCE</scope>
    <source>
        <strain evidence="2">TT6</strain>
    </source>
</reference>
<accession>A0ABX7BJJ8</accession>
<organism evidence="2 3">
    <name type="scientific">Skermanella cutis</name>
    <dbReference type="NCBI Taxonomy" id="2775420"/>
    <lineage>
        <taxon>Bacteria</taxon>
        <taxon>Pseudomonadati</taxon>
        <taxon>Pseudomonadota</taxon>
        <taxon>Alphaproteobacteria</taxon>
        <taxon>Rhodospirillales</taxon>
        <taxon>Azospirillaceae</taxon>
        <taxon>Skermanella</taxon>
    </lineage>
</organism>
<name>A0ABX7BJJ8_9PROT</name>
<dbReference type="Proteomes" id="UP000595197">
    <property type="component" value="Chromosome"/>
</dbReference>
<sequence>MTALPEPGPEPRPEPGPETGARPEARQLQWLRRGLSQPGGKLPLFDEEGQRVDRALVRSCIDAGWAERWFHNPLKPDWVVCRLTEAGRLLLEVPAGGEGKGRKISASGDTPQA</sequence>
<dbReference type="RefSeq" id="WP_201081735.1">
    <property type="nucleotide sequence ID" value="NZ_CP067420.1"/>
</dbReference>
<dbReference type="EMBL" id="CP067420">
    <property type="protein sequence ID" value="QQP92657.1"/>
    <property type="molecule type" value="Genomic_DNA"/>
</dbReference>
<evidence type="ECO:0000256" key="1">
    <source>
        <dbReference type="SAM" id="MobiDB-lite"/>
    </source>
</evidence>